<dbReference type="InterPro" id="IPR002711">
    <property type="entry name" value="HNH"/>
</dbReference>
<protein>
    <recommendedName>
        <fullName evidence="1">HNH domain-containing protein</fullName>
    </recommendedName>
</protein>
<dbReference type="AlphaFoldDB" id="A0A443IN18"/>
<accession>A0A443IN18</accession>
<dbReference type="OrthoDB" id="552713at2"/>
<evidence type="ECO:0000259" key="1">
    <source>
        <dbReference type="Pfam" id="PF01844"/>
    </source>
</evidence>
<dbReference type="Pfam" id="PF01844">
    <property type="entry name" value="HNH"/>
    <property type="match status" value="1"/>
</dbReference>
<name>A0A443IN18_9BACI</name>
<gene>
    <name evidence="2" type="ORF">D4N35_013755</name>
</gene>
<keyword evidence="3" id="KW-1185">Reference proteome</keyword>
<evidence type="ECO:0000313" key="2">
    <source>
        <dbReference type="EMBL" id="RWR06726.1"/>
    </source>
</evidence>
<dbReference type="Gene3D" id="1.10.30.50">
    <property type="match status" value="1"/>
</dbReference>
<dbReference type="RefSeq" id="WP_120074638.1">
    <property type="nucleotide sequence ID" value="NZ_CP126113.1"/>
</dbReference>
<proteinExistence type="predicted"/>
<comment type="caution">
    <text evidence="2">The sequence shown here is derived from an EMBL/GenBank/DDBJ whole genome shotgun (WGS) entry which is preliminary data.</text>
</comment>
<organism evidence="2 3">
    <name type="scientific">Siminovitchia fortis</name>
    <dbReference type="NCBI Taxonomy" id="254758"/>
    <lineage>
        <taxon>Bacteria</taxon>
        <taxon>Bacillati</taxon>
        <taxon>Bacillota</taxon>
        <taxon>Bacilli</taxon>
        <taxon>Bacillales</taxon>
        <taxon>Bacillaceae</taxon>
        <taxon>Siminovitchia</taxon>
    </lineage>
</organism>
<evidence type="ECO:0000313" key="3">
    <source>
        <dbReference type="Proteomes" id="UP000273811"/>
    </source>
</evidence>
<reference evidence="2" key="1">
    <citation type="submission" date="2018-12" db="EMBL/GenBank/DDBJ databases">
        <authorList>
            <person name="Sun L."/>
            <person name="Chen Z."/>
        </authorList>
    </citation>
    <scope>NUCLEOTIDE SEQUENCE [LARGE SCALE GENOMIC DNA]</scope>
    <source>
        <strain evidence="2">DSM 16012</strain>
    </source>
</reference>
<dbReference type="Proteomes" id="UP000273811">
    <property type="component" value="Unassembled WGS sequence"/>
</dbReference>
<feature type="domain" description="HNH" evidence="1">
    <location>
        <begin position="153"/>
        <end position="196"/>
    </location>
</feature>
<dbReference type="EMBL" id="QYTU02000034">
    <property type="protein sequence ID" value="RWR06726.1"/>
    <property type="molecule type" value="Genomic_DNA"/>
</dbReference>
<sequence>MARRIVDLTGKRFGKLVVVEVAGRDKHKRVTWKCLCDCGNEVVIRSNNLRTGNSESCGCEKWAKNKTVRNLTGEKFGRLVVLERDNSITGKVYWICKCECSNQTTVWMGHLVTGHTKSCGCLKNEQKNTVPKRSSAKTQRWSVYIRNINGNKCMLCGASENLHAHHLDSYLENEERRFDIDNGVCLCQRCHWKFHRRYGFGNAKAEDFHEFAGLPPYERDLIEIIDVDEALKGRKPKWFKEALEMSEEPTDLGRVVKLILNAKNLGDLKEASFYLNRFVERSKQK</sequence>